<name>A0A834XU31_APHGI</name>
<reference evidence="1 2" key="1">
    <citation type="submission" date="2020-08" db="EMBL/GenBank/DDBJ databases">
        <title>Aphidius gifuensis genome sequencing and assembly.</title>
        <authorList>
            <person name="Du Z."/>
        </authorList>
    </citation>
    <scope>NUCLEOTIDE SEQUENCE [LARGE SCALE GENOMIC DNA]</scope>
    <source>
        <strain evidence="1">YNYX2018</strain>
        <tissue evidence="1">Adults</tissue>
    </source>
</reference>
<evidence type="ECO:0000313" key="2">
    <source>
        <dbReference type="Proteomes" id="UP000639338"/>
    </source>
</evidence>
<dbReference type="EMBL" id="JACMRX010000004">
    <property type="protein sequence ID" value="KAF7991254.1"/>
    <property type="molecule type" value="Genomic_DNA"/>
</dbReference>
<organism evidence="1 2">
    <name type="scientific">Aphidius gifuensis</name>
    <name type="common">Parasitoid wasp</name>
    <dbReference type="NCBI Taxonomy" id="684658"/>
    <lineage>
        <taxon>Eukaryota</taxon>
        <taxon>Metazoa</taxon>
        <taxon>Ecdysozoa</taxon>
        <taxon>Arthropoda</taxon>
        <taxon>Hexapoda</taxon>
        <taxon>Insecta</taxon>
        <taxon>Pterygota</taxon>
        <taxon>Neoptera</taxon>
        <taxon>Endopterygota</taxon>
        <taxon>Hymenoptera</taxon>
        <taxon>Apocrita</taxon>
        <taxon>Ichneumonoidea</taxon>
        <taxon>Braconidae</taxon>
        <taxon>Aphidiinae</taxon>
        <taxon>Aphidius</taxon>
    </lineage>
</organism>
<protein>
    <submittedName>
        <fullName evidence="1">Uncharacterized protein</fullName>
    </submittedName>
</protein>
<proteinExistence type="predicted"/>
<comment type="caution">
    <text evidence="1">The sequence shown here is derived from an EMBL/GenBank/DDBJ whole genome shotgun (WGS) entry which is preliminary data.</text>
</comment>
<dbReference type="Proteomes" id="UP000639338">
    <property type="component" value="Unassembled WGS sequence"/>
</dbReference>
<keyword evidence="2" id="KW-1185">Reference proteome</keyword>
<sequence length="217" mass="24411">MEKFNEETNEKIKQLQESVATLTAKNRLLGDKNNKYKMALKTIYSESLTKLSTLNISFDGQGSNKKKRANQVRITMPELDTDSSPNSDDDDDTNVPIALTQKIVLPEPRCSSRKTSTNCITALPIDETNHSYKQKTYSDVDEIEFHIGIKLPTGTKKRPWKDKFLKIEKGQLSIHETDGADEVLASINLSSKAGFSFRSDLKPADIPKTFQTNLIKN</sequence>
<dbReference type="AlphaFoldDB" id="A0A834XU31"/>
<evidence type="ECO:0000313" key="1">
    <source>
        <dbReference type="EMBL" id="KAF7991254.1"/>
    </source>
</evidence>
<gene>
    <name evidence="1" type="ORF">HCN44_002816</name>
</gene>
<accession>A0A834XU31</accession>